<reference evidence="6" key="1">
    <citation type="submission" date="2016-03" db="EMBL/GenBank/DDBJ databases">
        <authorList>
            <person name="Ploux O."/>
        </authorList>
    </citation>
    <scope>NUCLEOTIDE SEQUENCE [LARGE SCALE GENOMIC DNA]</scope>
    <source>
        <strain evidence="6">UK7</strain>
    </source>
</reference>
<proteinExistence type="predicted"/>
<evidence type="ECO:0000256" key="2">
    <source>
        <dbReference type="RuleBase" id="RU000682"/>
    </source>
</evidence>
<feature type="compositionally biased region" description="Basic residues" evidence="3">
    <location>
        <begin position="410"/>
        <end position="420"/>
    </location>
</feature>
<accession>A0A1E1KRW7</accession>
<feature type="compositionally biased region" description="Low complexity" evidence="3">
    <location>
        <begin position="503"/>
        <end position="532"/>
    </location>
</feature>
<dbReference type="Pfam" id="PF00046">
    <property type="entry name" value="Homeodomain"/>
    <property type="match status" value="1"/>
</dbReference>
<evidence type="ECO:0000313" key="5">
    <source>
        <dbReference type="EMBL" id="CZT00759.1"/>
    </source>
</evidence>
<dbReference type="AlphaFoldDB" id="A0A1E1KRW7"/>
<keyword evidence="1 2" id="KW-0371">Homeobox</keyword>
<comment type="caution">
    <text evidence="5">The sequence shown here is derived from an EMBL/GenBank/DDBJ whole genome shotgun (WGS) entry which is preliminary data.</text>
</comment>
<dbReference type="EMBL" id="FJUW01000020">
    <property type="protein sequence ID" value="CZT00759.1"/>
    <property type="molecule type" value="Genomic_DNA"/>
</dbReference>
<evidence type="ECO:0000259" key="4">
    <source>
        <dbReference type="PROSITE" id="PS50071"/>
    </source>
</evidence>
<keyword evidence="1 2" id="KW-0539">Nucleus</keyword>
<organism evidence="5 6">
    <name type="scientific">Rhynchosporium graminicola</name>
    <dbReference type="NCBI Taxonomy" id="2792576"/>
    <lineage>
        <taxon>Eukaryota</taxon>
        <taxon>Fungi</taxon>
        <taxon>Dikarya</taxon>
        <taxon>Ascomycota</taxon>
        <taxon>Pezizomycotina</taxon>
        <taxon>Leotiomycetes</taxon>
        <taxon>Helotiales</taxon>
        <taxon>Ploettnerulaceae</taxon>
        <taxon>Rhynchosporium</taxon>
    </lineage>
</organism>
<dbReference type="InterPro" id="IPR001356">
    <property type="entry name" value="HD"/>
</dbReference>
<dbReference type="PROSITE" id="PS50071">
    <property type="entry name" value="HOMEOBOX_2"/>
    <property type="match status" value="1"/>
</dbReference>
<dbReference type="InParanoid" id="A0A1E1KRW7"/>
<dbReference type="InterPro" id="IPR009057">
    <property type="entry name" value="Homeodomain-like_sf"/>
</dbReference>
<dbReference type="Gene3D" id="1.10.10.60">
    <property type="entry name" value="Homeodomain-like"/>
    <property type="match status" value="1"/>
</dbReference>
<dbReference type="Pfam" id="PF13837">
    <property type="entry name" value="Myb_DNA-bind_4"/>
    <property type="match status" value="1"/>
</dbReference>
<feature type="compositionally biased region" description="Polar residues" evidence="3">
    <location>
        <begin position="533"/>
        <end position="542"/>
    </location>
</feature>
<dbReference type="CDD" id="cd00086">
    <property type="entry name" value="homeodomain"/>
    <property type="match status" value="1"/>
</dbReference>
<name>A0A1E1KRW7_9HELO</name>
<gene>
    <name evidence="5" type="ORF">RCO7_03108</name>
</gene>
<feature type="region of interest" description="Disordered" evidence="3">
    <location>
        <begin position="249"/>
        <end position="319"/>
    </location>
</feature>
<evidence type="ECO:0000256" key="3">
    <source>
        <dbReference type="SAM" id="MobiDB-lite"/>
    </source>
</evidence>
<evidence type="ECO:0000256" key="1">
    <source>
        <dbReference type="PROSITE-ProRule" id="PRU00108"/>
    </source>
</evidence>
<dbReference type="InterPro" id="IPR044822">
    <property type="entry name" value="Myb_DNA-bind_4"/>
</dbReference>
<evidence type="ECO:0000313" key="6">
    <source>
        <dbReference type="Proteomes" id="UP000178129"/>
    </source>
</evidence>
<dbReference type="SMART" id="SM00389">
    <property type="entry name" value="HOX"/>
    <property type="match status" value="1"/>
</dbReference>
<dbReference type="GO" id="GO:0005634">
    <property type="term" value="C:nucleus"/>
    <property type="evidence" value="ECO:0007669"/>
    <property type="project" value="UniProtKB-SubCell"/>
</dbReference>
<sequence length="668" mass="73274">MFVAINANTPATVPRLETSRSRSPIAANMDSNPSSPHPMDSLRVKPLSWTDDHKEKFQEIITSLGSTVGTTGAPTSHAQLFDLASKKLADLGIIKSTTQCKDKWYRMSNRAENEALFNFTRGGSKHGTFGDDKLEVVEPVAEEPLDSNFAQDEDSLIAGNRDEINADSNDVSGHRSTMRWDDRERDFLIELVRGRRELELQDTTQPVFNAGQLFKYASTELQKQYGIERTVSSCTIFWRRNVAGTFGFGSGNEATKLLPGSNSASKTMKIEEAPSMTLRETPTKSKRLQNSLQEPQSPKEAKQPKPPKPAARASSPKLGRKFTTAQKEALAAEAEKGLNPSQEVRARLVQELNLTGQQVSGYFGNARFKARKLELMETPKEADGDEGADEDVSPMSITAQDSGAPDSEVKKRKYRKRKHPTSIDSDDEPLLAPLIKHAPQSVDSDASFGVEEKVYGSRPGMLRRKAPVRDPSLPFLPPPSYEDSMLKASPNPYGSPRNPPHLSRSPLPTEPTRSSSSRLSLEPLAAASSSLRDSNASAQGSITSNTAPASATSAATPNVLLNLPPPADDQQMESILASKVSRIDEEMSVLLKRIDDQTVSIQADQEAINDLDRQNQVIQARRAAALAARQQKEVTRAEYSNRIQVLGNRKSQIANALRDLKAAFEDDN</sequence>
<dbReference type="SUPFAM" id="SSF46689">
    <property type="entry name" value="Homeodomain-like"/>
    <property type="match status" value="1"/>
</dbReference>
<feature type="domain" description="Homeobox" evidence="4">
    <location>
        <begin position="313"/>
        <end position="373"/>
    </location>
</feature>
<keyword evidence="6" id="KW-1185">Reference proteome</keyword>
<feature type="compositionally biased region" description="Acidic residues" evidence="3">
    <location>
        <begin position="383"/>
        <end position="392"/>
    </location>
</feature>
<protein>
    <recommendedName>
        <fullName evidence="4">Homeobox domain-containing protein</fullName>
    </recommendedName>
</protein>
<dbReference type="GO" id="GO:0003677">
    <property type="term" value="F:DNA binding"/>
    <property type="evidence" value="ECO:0007669"/>
    <property type="project" value="UniProtKB-UniRule"/>
</dbReference>
<feature type="region of interest" description="Disordered" evidence="3">
    <location>
        <begin position="13"/>
        <end position="40"/>
    </location>
</feature>
<keyword evidence="1 2" id="KW-0238">DNA-binding</keyword>
<feature type="region of interest" description="Disordered" evidence="3">
    <location>
        <begin position="377"/>
        <end position="551"/>
    </location>
</feature>
<feature type="DNA-binding region" description="Homeobox" evidence="1">
    <location>
        <begin position="315"/>
        <end position="374"/>
    </location>
</feature>
<dbReference type="Proteomes" id="UP000178129">
    <property type="component" value="Unassembled WGS sequence"/>
</dbReference>
<comment type="subcellular location">
    <subcellularLocation>
        <location evidence="1 2">Nucleus</location>
    </subcellularLocation>
</comment>